<dbReference type="PANTHER" id="PTHR34582:SF5">
    <property type="entry name" value="UPF0702 TRANSMEMBRANE PROTEIN YETF"/>
    <property type="match status" value="1"/>
</dbReference>
<dbReference type="Proteomes" id="UP001589833">
    <property type="component" value="Unassembled WGS sequence"/>
</dbReference>
<proteinExistence type="predicted"/>
<name>A0ABV6NHB4_9BACI</name>
<dbReference type="RefSeq" id="WP_337956309.1">
    <property type="nucleotide sequence ID" value="NZ_JBHLTR010000017.1"/>
</dbReference>
<protein>
    <recommendedName>
        <fullName evidence="2">YetF-like N-terminal transmembrane domain-containing protein</fullName>
    </recommendedName>
</protein>
<evidence type="ECO:0000313" key="4">
    <source>
        <dbReference type="Proteomes" id="UP001589833"/>
    </source>
</evidence>
<feature type="transmembrane region" description="Helical" evidence="1">
    <location>
        <begin position="6"/>
        <end position="27"/>
    </location>
</feature>
<reference evidence="3 4" key="1">
    <citation type="submission" date="2024-09" db="EMBL/GenBank/DDBJ databases">
        <authorList>
            <person name="Sun Q."/>
            <person name="Mori K."/>
        </authorList>
    </citation>
    <scope>NUCLEOTIDE SEQUENCE [LARGE SCALE GENOMIC DNA]</scope>
    <source>
        <strain evidence="3 4">NCAIM B.02301</strain>
    </source>
</reference>
<keyword evidence="1" id="KW-0812">Transmembrane</keyword>
<evidence type="ECO:0000256" key="1">
    <source>
        <dbReference type="SAM" id="Phobius"/>
    </source>
</evidence>
<organism evidence="3 4">
    <name type="scientific">Halalkalibacter alkalisediminis</name>
    <dbReference type="NCBI Taxonomy" id="935616"/>
    <lineage>
        <taxon>Bacteria</taxon>
        <taxon>Bacillati</taxon>
        <taxon>Bacillota</taxon>
        <taxon>Bacilli</taxon>
        <taxon>Bacillales</taxon>
        <taxon>Bacillaceae</taxon>
        <taxon>Halalkalibacter</taxon>
    </lineage>
</organism>
<dbReference type="EMBL" id="JBHLTR010000017">
    <property type="protein sequence ID" value="MFC0560160.1"/>
    <property type="molecule type" value="Genomic_DNA"/>
</dbReference>
<comment type="caution">
    <text evidence="3">The sequence shown here is derived from an EMBL/GenBank/DDBJ whole genome shotgun (WGS) entry which is preliminary data.</text>
</comment>
<gene>
    <name evidence="3" type="ORF">ACFFH4_14040</name>
</gene>
<dbReference type="InterPro" id="IPR048454">
    <property type="entry name" value="YetF_N"/>
</dbReference>
<keyword evidence="4" id="KW-1185">Reference proteome</keyword>
<accession>A0ABV6NHB4</accession>
<feature type="transmembrane region" description="Helical" evidence="1">
    <location>
        <begin position="34"/>
        <end position="54"/>
    </location>
</feature>
<evidence type="ECO:0000313" key="3">
    <source>
        <dbReference type="EMBL" id="MFC0560160.1"/>
    </source>
</evidence>
<dbReference type="PANTHER" id="PTHR34582">
    <property type="entry name" value="UPF0702 TRANSMEMBRANE PROTEIN YCAP"/>
    <property type="match status" value="1"/>
</dbReference>
<sequence length="66" mass="7539">MNTNFFHLTIELIIGFIALILVTKILGKTQITQLTPFYFISALILGELLGNAIYDKEIGIQYVLWH</sequence>
<keyword evidence="1" id="KW-0472">Membrane</keyword>
<keyword evidence="1" id="KW-1133">Transmembrane helix</keyword>
<feature type="domain" description="YetF-like N-terminal transmembrane" evidence="2">
    <location>
        <begin position="6"/>
        <end position="64"/>
    </location>
</feature>
<evidence type="ECO:0000259" key="2">
    <source>
        <dbReference type="Pfam" id="PF20730"/>
    </source>
</evidence>
<dbReference type="Pfam" id="PF20730">
    <property type="entry name" value="YetF_N"/>
    <property type="match status" value="1"/>
</dbReference>